<sequence length="381" mass="42739">MSAFVNYVITLLHDHKTSQGGTKRSSGWNIVDYEGELRRVVAHRSEEGGFSFGDVENRIRVVFQFPQTSELKLTYQDQDGDIVTMANDQDLIDACVFQDLNPLRLKVALLPTTTAAPSSGPADMDVEAAGELSVTEYVEKLVRLTEGVFREFFTPDQMPEVRNHIVGRVLDNINFIVSSTQHKDSDRSEENRAIHLTVTCDVCKMTPIIGPRYKSMKKFDYDLCSKCCYKLRGNQAEYRCAVQPVPHRGPAFGKFPVDKQPTGSETVKEANGRKAEENTEVHPTVACDVCDMKPIVGPRYKSMKRWNYDLCGTCYAREGSAVEYRRVGPRVTRPDRAGCNDAALRPMETACPANMMWRSIPGMPFVLGPRGGRCRMGYVRG</sequence>
<organism evidence="8 9">
    <name type="scientific">Riccia sorocarpa</name>
    <dbReference type="NCBI Taxonomy" id="122646"/>
    <lineage>
        <taxon>Eukaryota</taxon>
        <taxon>Viridiplantae</taxon>
        <taxon>Streptophyta</taxon>
        <taxon>Embryophyta</taxon>
        <taxon>Marchantiophyta</taxon>
        <taxon>Marchantiopsida</taxon>
        <taxon>Marchantiidae</taxon>
        <taxon>Marchantiales</taxon>
        <taxon>Ricciaceae</taxon>
        <taxon>Riccia</taxon>
    </lineage>
</organism>
<protein>
    <submittedName>
        <fullName evidence="8">Uncharacterized protein</fullName>
    </submittedName>
</protein>
<feature type="compositionally biased region" description="Basic and acidic residues" evidence="5">
    <location>
        <begin position="266"/>
        <end position="277"/>
    </location>
</feature>
<dbReference type="PANTHER" id="PTHR20930:SF0">
    <property type="entry name" value="PROTEIN ILRUN"/>
    <property type="match status" value="1"/>
</dbReference>
<keyword evidence="9" id="KW-1185">Reference proteome</keyword>
<feature type="domain" description="PB1" evidence="7">
    <location>
        <begin position="26"/>
        <end position="110"/>
    </location>
</feature>
<evidence type="ECO:0000313" key="8">
    <source>
        <dbReference type="EMBL" id="KAL3695028.1"/>
    </source>
</evidence>
<proteinExistence type="predicted"/>
<keyword evidence="2 4" id="KW-0863">Zinc-finger</keyword>
<evidence type="ECO:0000256" key="3">
    <source>
        <dbReference type="ARBA" id="ARBA00022833"/>
    </source>
</evidence>
<dbReference type="Pfam" id="PF00569">
    <property type="entry name" value="ZZ"/>
    <property type="match status" value="2"/>
</dbReference>
<dbReference type="InterPro" id="IPR043145">
    <property type="entry name" value="Znf_ZZ_sf"/>
</dbReference>
<dbReference type="PROSITE" id="PS50135">
    <property type="entry name" value="ZF_ZZ_2"/>
    <property type="match status" value="1"/>
</dbReference>
<dbReference type="InterPro" id="IPR000270">
    <property type="entry name" value="PB1_dom"/>
</dbReference>
<dbReference type="SUPFAM" id="SSF54277">
    <property type="entry name" value="CAD &amp; PB1 domains"/>
    <property type="match status" value="1"/>
</dbReference>
<feature type="domain" description="ZZ-type" evidence="6">
    <location>
        <begin position="195"/>
        <end position="250"/>
    </location>
</feature>
<keyword evidence="3" id="KW-0862">Zinc</keyword>
<evidence type="ECO:0000313" key="9">
    <source>
        <dbReference type="Proteomes" id="UP001633002"/>
    </source>
</evidence>
<dbReference type="InterPro" id="IPR053793">
    <property type="entry name" value="PB1-like"/>
</dbReference>
<dbReference type="Proteomes" id="UP001633002">
    <property type="component" value="Unassembled WGS sequence"/>
</dbReference>
<feature type="region of interest" description="Disordered" evidence="5">
    <location>
        <begin position="252"/>
        <end position="277"/>
    </location>
</feature>
<dbReference type="PANTHER" id="PTHR20930">
    <property type="entry name" value="OVARIAN CARCINOMA ANTIGEN CA125-RELATED"/>
    <property type="match status" value="1"/>
</dbReference>
<dbReference type="AlphaFoldDB" id="A0ABD3HU62"/>
<evidence type="ECO:0000256" key="2">
    <source>
        <dbReference type="ARBA" id="ARBA00022771"/>
    </source>
</evidence>
<dbReference type="Pfam" id="PF00564">
    <property type="entry name" value="PB1"/>
    <property type="match status" value="1"/>
</dbReference>
<dbReference type="GO" id="GO:0008270">
    <property type="term" value="F:zinc ion binding"/>
    <property type="evidence" value="ECO:0007669"/>
    <property type="project" value="UniProtKB-KW"/>
</dbReference>
<dbReference type="PROSITE" id="PS51745">
    <property type="entry name" value="PB1"/>
    <property type="match status" value="1"/>
</dbReference>
<evidence type="ECO:0000256" key="4">
    <source>
        <dbReference type="PROSITE-ProRule" id="PRU00228"/>
    </source>
</evidence>
<dbReference type="EMBL" id="JBJQOH010000003">
    <property type="protein sequence ID" value="KAL3695028.1"/>
    <property type="molecule type" value="Genomic_DNA"/>
</dbReference>
<accession>A0ABD3HU62</accession>
<evidence type="ECO:0000256" key="1">
    <source>
        <dbReference type="ARBA" id="ARBA00022723"/>
    </source>
</evidence>
<gene>
    <name evidence="8" type="ORF">R1sor_008679</name>
</gene>
<dbReference type="SUPFAM" id="SSF57850">
    <property type="entry name" value="RING/U-box"/>
    <property type="match status" value="2"/>
</dbReference>
<dbReference type="SMART" id="SM00291">
    <property type="entry name" value="ZnF_ZZ"/>
    <property type="match status" value="2"/>
</dbReference>
<keyword evidence="1" id="KW-0479">Metal-binding</keyword>
<reference evidence="8 9" key="1">
    <citation type="submission" date="2024-09" db="EMBL/GenBank/DDBJ databases">
        <title>Chromosome-scale assembly of Riccia sorocarpa.</title>
        <authorList>
            <person name="Paukszto L."/>
        </authorList>
    </citation>
    <scope>NUCLEOTIDE SEQUENCE [LARGE SCALE GENOMIC DNA]</scope>
    <source>
        <strain evidence="8">LP-2024</strain>
        <tissue evidence="8">Aerial parts of the thallus</tissue>
    </source>
</reference>
<dbReference type="InterPro" id="IPR000433">
    <property type="entry name" value="Znf_ZZ"/>
</dbReference>
<comment type="caution">
    <text evidence="8">The sequence shown here is derived from an EMBL/GenBank/DDBJ whole genome shotgun (WGS) entry which is preliminary data.</text>
</comment>
<evidence type="ECO:0000259" key="7">
    <source>
        <dbReference type="PROSITE" id="PS51745"/>
    </source>
</evidence>
<name>A0ABD3HU62_9MARC</name>
<dbReference type="Gene3D" id="3.30.60.90">
    <property type="match status" value="2"/>
</dbReference>
<evidence type="ECO:0000259" key="6">
    <source>
        <dbReference type="PROSITE" id="PS50135"/>
    </source>
</evidence>
<evidence type="ECO:0000256" key="5">
    <source>
        <dbReference type="SAM" id="MobiDB-lite"/>
    </source>
</evidence>
<dbReference type="Gene3D" id="3.10.20.90">
    <property type="entry name" value="Phosphatidylinositol 3-kinase Catalytic Subunit, Chain A, domain 1"/>
    <property type="match status" value="1"/>
</dbReference>